<feature type="compositionally biased region" description="Polar residues" evidence="7">
    <location>
        <begin position="232"/>
        <end position="241"/>
    </location>
</feature>
<feature type="region of interest" description="Disordered" evidence="7">
    <location>
        <begin position="181"/>
        <end position="241"/>
    </location>
</feature>
<evidence type="ECO:0000256" key="7">
    <source>
        <dbReference type="SAM" id="MobiDB-lite"/>
    </source>
</evidence>
<keyword evidence="6" id="KW-0443">Lipid metabolism</keyword>
<dbReference type="InterPro" id="IPR001753">
    <property type="entry name" value="Enoyl-CoA_hydra/iso"/>
</dbReference>
<gene>
    <name evidence="8" type="ORF">GUJ93_ZPchr0286g2801</name>
</gene>
<dbReference type="FunFam" id="3.90.226.10:FF:000049">
    <property type="entry name" value="Enoyl-CoA delta isomerase 3"/>
    <property type="match status" value="1"/>
</dbReference>
<dbReference type="AlphaFoldDB" id="A0A8J5TGW2"/>
<dbReference type="PANTHER" id="PTHR11941">
    <property type="entry name" value="ENOYL-COA HYDRATASE-RELATED"/>
    <property type="match status" value="1"/>
</dbReference>
<dbReference type="PANTHER" id="PTHR11941:SF75">
    <property type="entry name" value="ENOYL-COA HYDRATASE_ISOMERASE FAMILY PROTEIN"/>
    <property type="match status" value="1"/>
</dbReference>
<evidence type="ECO:0000313" key="8">
    <source>
        <dbReference type="EMBL" id="KAG8081609.1"/>
    </source>
</evidence>
<accession>A0A8J5TGW2</accession>
<evidence type="ECO:0000313" key="9">
    <source>
        <dbReference type="Proteomes" id="UP000729402"/>
    </source>
</evidence>
<evidence type="ECO:0000256" key="1">
    <source>
        <dbReference type="ARBA" id="ARBA00000452"/>
    </source>
</evidence>
<dbReference type="Proteomes" id="UP000729402">
    <property type="component" value="Unassembled WGS sequence"/>
</dbReference>
<comment type="catalytic activity">
    <reaction evidence="2">
        <text>a (3E)-enoyl-CoA = a 4-saturated (2E)-enoyl-CoA</text>
        <dbReference type="Rhea" id="RHEA:45228"/>
        <dbReference type="ChEBI" id="CHEBI:58521"/>
        <dbReference type="ChEBI" id="CHEBI:85097"/>
        <dbReference type="EC" id="5.3.3.8"/>
    </reaction>
</comment>
<comment type="caution">
    <text evidence="8">The sequence shown here is derived from an EMBL/GenBank/DDBJ whole genome shotgun (WGS) entry which is preliminary data.</text>
</comment>
<name>A0A8J5TGW2_ZIZPA</name>
<comment type="similarity">
    <text evidence="4">Belongs to the enoyl-CoA hydratase/isomerase family.</text>
</comment>
<comment type="catalytic activity">
    <reaction evidence="1">
        <text>a (3Z)-enoyl-CoA = a 4-saturated (2E)-enoyl-CoA</text>
        <dbReference type="Rhea" id="RHEA:45900"/>
        <dbReference type="ChEBI" id="CHEBI:85097"/>
        <dbReference type="ChEBI" id="CHEBI:85489"/>
        <dbReference type="EC" id="5.3.3.8"/>
    </reaction>
</comment>
<dbReference type="EMBL" id="JAAALK010000152">
    <property type="protein sequence ID" value="KAG8081609.1"/>
    <property type="molecule type" value="Genomic_DNA"/>
</dbReference>
<dbReference type="GO" id="GO:0005777">
    <property type="term" value="C:peroxisome"/>
    <property type="evidence" value="ECO:0007669"/>
    <property type="project" value="TreeGrafter"/>
</dbReference>
<dbReference type="OrthoDB" id="410701at2759"/>
<comment type="pathway">
    <text evidence="3">Lipid metabolism; fatty acid beta-oxidation.</text>
</comment>
<dbReference type="EC" id="5.3.3.8" evidence="5"/>
<organism evidence="8 9">
    <name type="scientific">Zizania palustris</name>
    <name type="common">Northern wild rice</name>
    <dbReference type="NCBI Taxonomy" id="103762"/>
    <lineage>
        <taxon>Eukaryota</taxon>
        <taxon>Viridiplantae</taxon>
        <taxon>Streptophyta</taxon>
        <taxon>Embryophyta</taxon>
        <taxon>Tracheophyta</taxon>
        <taxon>Spermatophyta</taxon>
        <taxon>Magnoliopsida</taxon>
        <taxon>Liliopsida</taxon>
        <taxon>Poales</taxon>
        <taxon>Poaceae</taxon>
        <taxon>BOP clade</taxon>
        <taxon>Oryzoideae</taxon>
        <taxon>Oryzeae</taxon>
        <taxon>Zizaniinae</taxon>
        <taxon>Zizania</taxon>
    </lineage>
</organism>
<dbReference type="Pfam" id="PF00378">
    <property type="entry name" value="ECH_1"/>
    <property type="match status" value="1"/>
</dbReference>
<evidence type="ECO:0000256" key="6">
    <source>
        <dbReference type="ARBA" id="ARBA00023098"/>
    </source>
</evidence>
<protein>
    <recommendedName>
        <fullName evidence="5">Delta(3)-Delta(2)-enoyl-CoA isomerase</fullName>
        <ecNumber evidence="5">5.3.3.8</ecNumber>
    </recommendedName>
</protein>
<reference evidence="8" key="2">
    <citation type="submission" date="2021-02" db="EMBL/GenBank/DDBJ databases">
        <authorList>
            <person name="Kimball J.A."/>
            <person name="Haas M.W."/>
            <person name="Macchietto M."/>
            <person name="Kono T."/>
            <person name="Duquette J."/>
            <person name="Shao M."/>
        </authorList>
    </citation>
    <scope>NUCLEOTIDE SEQUENCE</scope>
    <source>
        <tissue evidence="8">Fresh leaf tissue</tissue>
    </source>
</reference>
<evidence type="ECO:0000256" key="4">
    <source>
        <dbReference type="ARBA" id="ARBA00005254"/>
    </source>
</evidence>
<dbReference type="CDD" id="cd06558">
    <property type="entry name" value="crotonase-like"/>
    <property type="match status" value="1"/>
</dbReference>
<evidence type="ECO:0000256" key="3">
    <source>
        <dbReference type="ARBA" id="ARBA00005005"/>
    </source>
</evidence>
<dbReference type="GO" id="GO:0004165">
    <property type="term" value="F:delta(3)-delta(2)-enoyl-CoA isomerase activity"/>
    <property type="evidence" value="ECO:0007669"/>
    <property type="project" value="UniProtKB-EC"/>
</dbReference>
<keyword evidence="9" id="KW-1185">Reference proteome</keyword>
<evidence type="ECO:0000256" key="2">
    <source>
        <dbReference type="ARBA" id="ARBA00000765"/>
    </source>
</evidence>
<dbReference type="GO" id="GO:0006635">
    <property type="term" value="P:fatty acid beta-oxidation"/>
    <property type="evidence" value="ECO:0007669"/>
    <property type="project" value="TreeGrafter"/>
</dbReference>
<evidence type="ECO:0000256" key="5">
    <source>
        <dbReference type="ARBA" id="ARBA00012064"/>
    </source>
</evidence>
<sequence>MCTLEQRGRVFVLTLTGDGEHWLGHSLIGSIRSALSSVAAAGPGAALVTVAEGRFFSNGLDIGWTGGSRARLGELVQALRPIASDLLALPMPTIAAVTGHAAAGGFFLALCHDYRLMRADRGVLYMSEIDIGLPLPPYFVALLRAKITAAQALRDVILRGKKLRAAEAKEMASWTSFAPVQLKRRPRPSSSPSSSRQGSGTGACTRPLESPCTLRPAAPLELQRRAMRRRGSTSLLSSEES</sequence>
<reference evidence="8" key="1">
    <citation type="journal article" date="2021" name="bioRxiv">
        <title>Whole Genome Assembly and Annotation of Northern Wild Rice, Zizania palustris L., Supports a Whole Genome Duplication in the Zizania Genus.</title>
        <authorList>
            <person name="Haas M."/>
            <person name="Kono T."/>
            <person name="Macchietto M."/>
            <person name="Millas R."/>
            <person name="McGilp L."/>
            <person name="Shao M."/>
            <person name="Duquette J."/>
            <person name="Hirsch C.N."/>
            <person name="Kimball J."/>
        </authorList>
    </citation>
    <scope>NUCLEOTIDE SEQUENCE</scope>
    <source>
        <tissue evidence="8">Fresh leaf tissue</tissue>
    </source>
</reference>
<proteinExistence type="inferred from homology"/>